<dbReference type="InterPro" id="IPR014202">
    <property type="entry name" value="Spore_II_R"/>
</dbReference>
<name>A0A3N1XGB9_9FIRM</name>
<accession>A0A3N1XGB9</accession>
<dbReference type="AlphaFoldDB" id="A0A3N1XGB9"/>
<dbReference type="RefSeq" id="WP_123610359.1">
    <property type="nucleotide sequence ID" value="NZ_RJVG01000010.1"/>
</dbReference>
<reference evidence="2 3" key="1">
    <citation type="submission" date="2018-11" db="EMBL/GenBank/DDBJ databases">
        <title>Genomic Encyclopedia of Type Strains, Phase IV (KMG-IV): sequencing the most valuable type-strain genomes for metagenomic binning, comparative biology and taxonomic classification.</title>
        <authorList>
            <person name="Goeker M."/>
        </authorList>
    </citation>
    <scope>NUCLEOTIDE SEQUENCE [LARGE SCALE GENOMIC DNA]</scope>
    <source>
        <strain evidence="2 3">DSM 26537</strain>
    </source>
</reference>
<evidence type="ECO:0000256" key="1">
    <source>
        <dbReference type="SAM" id="Phobius"/>
    </source>
</evidence>
<comment type="caution">
    <text evidence="2">The sequence shown here is derived from an EMBL/GenBank/DDBJ whole genome shotgun (WGS) entry which is preliminary data.</text>
</comment>
<keyword evidence="1" id="KW-1133">Transmembrane helix</keyword>
<organism evidence="2 3">
    <name type="scientific">Mobilisporobacter senegalensis</name>
    <dbReference type="NCBI Taxonomy" id="1329262"/>
    <lineage>
        <taxon>Bacteria</taxon>
        <taxon>Bacillati</taxon>
        <taxon>Bacillota</taxon>
        <taxon>Clostridia</taxon>
        <taxon>Lachnospirales</taxon>
        <taxon>Lachnospiraceae</taxon>
        <taxon>Mobilisporobacter</taxon>
    </lineage>
</organism>
<keyword evidence="1" id="KW-0812">Transmembrane</keyword>
<dbReference type="OrthoDB" id="9793324at2"/>
<dbReference type="Pfam" id="PF09551">
    <property type="entry name" value="Spore_II_R"/>
    <property type="match status" value="1"/>
</dbReference>
<proteinExistence type="predicted"/>
<feature type="transmembrane region" description="Helical" evidence="1">
    <location>
        <begin position="18"/>
        <end position="36"/>
    </location>
</feature>
<keyword evidence="3" id="KW-1185">Reference proteome</keyword>
<keyword evidence="1" id="KW-0472">Membrane</keyword>
<evidence type="ECO:0000313" key="2">
    <source>
        <dbReference type="EMBL" id="ROR25754.1"/>
    </source>
</evidence>
<protein>
    <submittedName>
        <fullName evidence="2">Stage II sporulation protein R</fullName>
    </submittedName>
</protein>
<gene>
    <name evidence="2" type="ORF">EDD66_110111</name>
</gene>
<dbReference type="NCBIfam" id="TIGR02837">
    <property type="entry name" value="spore_II_R"/>
    <property type="match status" value="1"/>
</dbReference>
<dbReference type="EMBL" id="RJVG01000010">
    <property type="protein sequence ID" value="ROR25754.1"/>
    <property type="molecule type" value="Genomic_DNA"/>
</dbReference>
<evidence type="ECO:0000313" key="3">
    <source>
        <dbReference type="Proteomes" id="UP000273083"/>
    </source>
</evidence>
<dbReference type="Proteomes" id="UP000273083">
    <property type="component" value="Unassembled WGS sequence"/>
</dbReference>
<sequence length="234" mass="26813">MNKIKSIINRINITKNRIFLVFPIFIAVLLFIYYLFDPSPELKDSKAMEASSVIQEGIAKEIIRFHVLANSDSDEDQALKLKVKNAVVEGLKEPLEEAENIEEARNIMNQNISLVTQIALNIIKEEGYDYGVNVNLSDTYFPTKIYGDMTFPPGIYEALRIEIGEAKGKNWWCVMFPPLCFVDGTYSVVPEKSKEQLKYVLTEDEYASLAKEGKLKVKAKFKVQEVMKEWLDKK</sequence>